<dbReference type="AlphaFoldDB" id="A0A1J4V7Z9"/>
<evidence type="ECO:0000313" key="3">
    <source>
        <dbReference type="EMBL" id="OIO33282.1"/>
    </source>
</evidence>
<accession>A0A1J4V7Z9</accession>
<dbReference type="InterPro" id="IPR036013">
    <property type="entry name" value="Band_7/SPFH_dom_sf"/>
</dbReference>
<keyword evidence="1" id="KW-1133">Transmembrane helix</keyword>
<name>A0A1J4V7Z9_9BACT</name>
<gene>
    <name evidence="3" type="ORF">AUJ44_00635</name>
</gene>
<feature type="domain" description="Band 7" evidence="2">
    <location>
        <begin position="159"/>
        <end position="295"/>
    </location>
</feature>
<feature type="transmembrane region" description="Helical" evidence="1">
    <location>
        <begin position="33"/>
        <end position="51"/>
    </location>
</feature>
<dbReference type="Proteomes" id="UP000183206">
    <property type="component" value="Unassembled WGS sequence"/>
</dbReference>
<protein>
    <recommendedName>
        <fullName evidence="2">Band 7 domain-containing protein</fullName>
    </recommendedName>
</protein>
<sequence length="379" mass="40309">MKNFITRVGIVIGGIVITVATIAAITLLIGVKVVTAAFIVIAVALAILAFVDNAGRIKATANFVGRAMMAVALIAYLKVRVQRTEAAKEGGSDAAIADVTFLMKVGTFVMAVVFFAIGLIGAVQFGIVYPWLVGGLVMAFFFAITNQQVKTPDLGIAYFAGDQIGYVRPFVYLKWPFVSIDVIDMKKISVLFGDDNIITEENTSIGMSGTVYIQAVAEHLEEVLVLPQKEATELARQAALARLQVEISALGVVEGQRKKSTIAKKIERSADKAIGEGYHVTNVELSDVRETVITAAEKIRRIGLAHAKTAKAMHASMGDKAHQVQIAQGLGDTAVRIAEAFASAKSAARTDLAEMKTLATEAKGLLEKLAGGATGKEEK</sequence>
<evidence type="ECO:0000259" key="2">
    <source>
        <dbReference type="Pfam" id="PF01145"/>
    </source>
</evidence>
<keyword evidence="1" id="KW-0812">Transmembrane</keyword>
<comment type="caution">
    <text evidence="3">The sequence shown here is derived from an EMBL/GenBank/DDBJ whole genome shotgun (WGS) entry which is preliminary data.</text>
</comment>
<proteinExistence type="predicted"/>
<organism evidence="3 4">
    <name type="scientific">Candidatus Nomurabacteria bacterium CG1_02_47_685</name>
    <dbReference type="NCBI Taxonomy" id="1805282"/>
    <lineage>
        <taxon>Bacteria</taxon>
        <taxon>Candidatus Nomuraibacteriota</taxon>
    </lineage>
</organism>
<feature type="transmembrane region" description="Helical" evidence="1">
    <location>
        <begin position="7"/>
        <end position="27"/>
    </location>
</feature>
<dbReference type="InterPro" id="IPR001107">
    <property type="entry name" value="Band_7"/>
</dbReference>
<reference evidence="3 4" key="1">
    <citation type="journal article" date="2016" name="Environ. Microbiol.">
        <title>Genomic resolution of a cold subsurface aquifer community provides metabolic insights for novel microbes adapted to high CO concentrations.</title>
        <authorList>
            <person name="Probst A.J."/>
            <person name="Castelle C.J."/>
            <person name="Singh A."/>
            <person name="Brown C.T."/>
            <person name="Anantharaman K."/>
            <person name="Sharon I."/>
            <person name="Hug L.A."/>
            <person name="Burstein D."/>
            <person name="Emerson J.B."/>
            <person name="Thomas B.C."/>
            <person name="Banfield J.F."/>
        </authorList>
    </citation>
    <scope>NUCLEOTIDE SEQUENCE [LARGE SCALE GENOMIC DNA]</scope>
    <source>
        <strain evidence="3">CG1_02_47_685</strain>
    </source>
</reference>
<evidence type="ECO:0000313" key="4">
    <source>
        <dbReference type="Proteomes" id="UP000183206"/>
    </source>
</evidence>
<evidence type="ECO:0000256" key="1">
    <source>
        <dbReference type="SAM" id="Phobius"/>
    </source>
</evidence>
<dbReference type="Pfam" id="PF01145">
    <property type="entry name" value="Band_7"/>
    <property type="match status" value="1"/>
</dbReference>
<dbReference type="SUPFAM" id="SSF117892">
    <property type="entry name" value="Band 7/SPFH domain"/>
    <property type="match status" value="1"/>
</dbReference>
<dbReference type="EMBL" id="MNVO01000013">
    <property type="protein sequence ID" value="OIO33282.1"/>
    <property type="molecule type" value="Genomic_DNA"/>
</dbReference>
<keyword evidence="1" id="KW-0472">Membrane</keyword>